<keyword evidence="1" id="KW-0175">Coiled coil</keyword>
<dbReference type="EMBL" id="JAAEBW010000024">
    <property type="protein sequence ID" value="MBM1198054.1"/>
    <property type="molecule type" value="Genomic_DNA"/>
</dbReference>
<dbReference type="Proteomes" id="UP000809529">
    <property type="component" value="Unassembled WGS sequence"/>
</dbReference>
<evidence type="ECO:0000313" key="2">
    <source>
        <dbReference type="EMBL" id="MBM1198054.1"/>
    </source>
</evidence>
<organism evidence="2 3">
    <name type="scientific">Pseudomonas weihenstephanensis</name>
    <dbReference type="NCBI Taxonomy" id="1608994"/>
    <lineage>
        <taxon>Bacteria</taxon>
        <taxon>Pseudomonadati</taxon>
        <taxon>Pseudomonadota</taxon>
        <taxon>Gammaproteobacteria</taxon>
        <taxon>Pseudomonadales</taxon>
        <taxon>Pseudomonadaceae</taxon>
        <taxon>Pseudomonas</taxon>
    </lineage>
</organism>
<reference evidence="2 3" key="1">
    <citation type="submission" date="2020-01" db="EMBL/GenBank/DDBJ databases">
        <title>Comparative genomics of meat spoilage bacteria.</title>
        <authorList>
            <person name="Hilgarth M."/>
            <person name="Vogel R.F."/>
        </authorList>
    </citation>
    <scope>NUCLEOTIDE SEQUENCE [LARGE SCALE GENOMIC DNA]</scope>
    <source>
        <strain evidence="2 3">TMW2.2077</strain>
    </source>
</reference>
<sequence length="132" mass="15091">MTLKRKPFDAREKDLQLALHRIQRGRSKTGEKKVTIAAVAREADVSTALIHNYYPNIAEAIRDVQGRSSRAQRDVKHHDLRVEREKNRALRQAVEELNAKVASLASLNEVLMNENRVLKARHNDPKVVDLHS</sequence>
<dbReference type="SUPFAM" id="SSF46689">
    <property type="entry name" value="Homeodomain-like"/>
    <property type="match status" value="1"/>
</dbReference>
<name>A0ABS1ZNJ8_9PSED</name>
<evidence type="ECO:0000313" key="3">
    <source>
        <dbReference type="Proteomes" id="UP000809529"/>
    </source>
</evidence>
<protein>
    <submittedName>
        <fullName evidence="2">TetR family transcriptional regulator</fullName>
    </submittedName>
</protein>
<evidence type="ECO:0000256" key="1">
    <source>
        <dbReference type="SAM" id="Coils"/>
    </source>
</evidence>
<keyword evidence="3" id="KW-1185">Reference proteome</keyword>
<accession>A0ABS1ZNJ8</accession>
<feature type="coiled-coil region" evidence="1">
    <location>
        <begin position="80"/>
        <end position="114"/>
    </location>
</feature>
<dbReference type="InterPro" id="IPR009057">
    <property type="entry name" value="Homeodomain-like_sf"/>
</dbReference>
<comment type="caution">
    <text evidence="2">The sequence shown here is derived from an EMBL/GenBank/DDBJ whole genome shotgun (WGS) entry which is preliminary data.</text>
</comment>
<dbReference type="RefSeq" id="WP_203304028.1">
    <property type="nucleotide sequence ID" value="NZ_JAAEBW010000024.1"/>
</dbReference>
<gene>
    <name evidence="2" type="ORF">GYN02_23095</name>
</gene>
<dbReference type="Gene3D" id="1.10.357.10">
    <property type="entry name" value="Tetracycline Repressor, domain 2"/>
    <property type="match status" value="1"/>
</dbReference>
<proteinExistence type="predicted"/>